<dbReference type="Proteomes" id="UP000297595">
    <property type="component" value="Unassembled WGS sequence"/>
</dbReference>
<name>A0A7C8PXH0_ORBOL</name>
<proteinExistence type="predicted"/>
<organism evidence="1 2">
    <name type="scientific">Orbilia oligospora</name>
    <name type="common">Nematode-trapping fungus</name>
    <name type="synonym">Arthrobotrys oligospora</name>
    <dbReference type="NCBI Taxonomy" id="2813651"/>
    <lineage>
        <taxon>Eukaryota</taxon>
        <taxon>Fungi</taxon>
        <taxon>Dikarya</taxon>
        <taxon>Ascomycota</taxon>
        <taxon>Pezizomycotina</taxon>
        <taxon>Orbiliomycetes</taxon>
        <taxon>Orbiliales</taxon>
        <taxon>Orbiliaceae</taxon>
        <taxon>Orbilia</taxon>
    </lineage>
</organism>
<evidence type="ECO:0000313" key="1">
    <source>
        <dbReference type="EMBL" id="TGJ69059.1"/>
    </source>
</evidence>
<dbReference type="EMBL" id="SOZJ01000003">
    <property type="protein sequence ID" value="TGJ69059.1"/>
    <property type="molecule type" value="Genomic_DNA"/>
</dbReference>
<accession>A0A7C8PXH0</accession>
<gene>
    <name evidence="1" type="ORF">EYR41_005129</name>
</gene>
<protein>
    <submittedName>
        <fullName evidence="1">Uncharacterized protein</fullName>
    </submittedName>
</protein>
<dbReference type="AlphaFoldDB" id="A0A7C8PXH0"/>
<reference evidence="1 2" key="1">
    <citation type="submission" date="2019-03" db="EMBL/GenBank/DDBJ databases">
        <title>Nematode-trapping fungi genome.</title>
        <authorList>
            <person name="Vidal-Diez De Ulzurrun G."/>
        </authorList>
    </citation>
    <scope>NUCLEOTIDE SEQUENCE [LARGE SCALE GENOMIC DNA]</scope>
    <source>
        <strain evidence="1 2">TWF154</strain>
    </source>
</reference>
<comment type="caution">
    <text evidence="1">The sequence shown here is derived from an EMBL/GenBank/DDBJ whole genome shotgun (WGS) entry which is preliminary data.</text>
</comment>
<evidence type="ECO:0000313" key="2">
    <source>
        <dbReference type="Proteomes" id="UP000297595"/>
    </source>
</evidence>
<sequence>MVWLREGYISHSIGIIRRERRFPLYDRTSATTDHPVVDSMGQIDVKAEISFSLLQAIFKGLFIHPRLMMFEKVQVPEQACLTARENFENHGKTTDMCILEASKRARFLRSFCPKLLNFGLVLRARASQRQSMNY</sequence>